<name>A0A8K0TI05_9PEZI</name>
<keyword evidence="3" id="KW-1185">Reference proteome</keyword>
<evidence type="ECO:0000313" key="3">
    <source>
        <dbReference type="Proteomes" id="UP000813385"/>
    </source>
</evidence>
<keyword evidence="1" id="KW-0732">Signal</keyword>
<evidence type="ECO:0008006" key="4">
    <source>
        <dbReference type="Google" id="ProtNLM"/>
    </source>
</evidence>
<dbReference type="Proteomes" id="UP000813385">
    <property type="component" value="Unassembled WGS sequence"/>
</dbReference>
<dbReference type="AlphaFoldDB" id="A0A8K0TI05"/>
<sequence length="147" mass="15321">MVSPTKLALIVASALGAVSAVPAAAPSPESSVPGVAGSTVAIADVAEKRDLHKRATVQFQAYENTNYGGASLVISVNDNSCFAFTGVWAGWNDRISSAKTLTNGWSCYIYDTTNCSGDRGGPITTGNPHPNLHVYGWGDRTSSIKCI</sequence>
<protein>
    <recommendedName>
        <fullName evidence="4">Beta/gamma crystallin</fullName>
    </recommendedName>
</protein>
<organism evidence="2 3">
    <name type="scientific">Plectosphaerella cucumerina</name>
    <dbReference type="NCBI Taxonomy" id="40658"/>
    <lineage>
        <taxon>Eukaryota</taxon>
        <taxon>Fungi</taxon>
        <taxon>Dikarya</taxon>
        <taxon>Ascomycota</taxon>
        <taxon>Pezizomycotina</taxon>
        <taxon>Sordariomycetes</taxon>
        <taxon>Hypocreomycetidae</taxon>
        <taxon>Glomerellales</taxon>
        <taxon>Plectosphaerellaceae</taxon>
        <taxon>Plectosphaerella</taxon>
    </lineage>
</organism>
<evidence type="ECO:0000256" key="1">
    <source>
        <dbReference type="SAM" id="SignalP"/>
    </source>
</evidence>
<proteinExistence type="predicted"/>
<feature type="chain" id="PRO_5035434794" description="Beta/gamma crystallin" evidence="1">
    <location>
        <begin position="21"/>
        <end position="147"/>
    </location>
</feature>
<evidence type="ECO:0000313" key="2">
    <source>
        <dbReference type="EMBL" id="KAH7367459.1"/>
    </source>
</evidence>
<accession>A0A8K0TI05</accession>
<dbReference type="EMBL" id="JAGPXD010000002">
    <property type="protein sequence ID" value="KAH7367459.1"/>
    <property type="molecule type" value="Genomic_DNA"/>
</dbReference>
<dbReference type="InterPro" id="IPR011024">
    <property type="entry name" value="G_crystallin-like"/>
</dbReference>
<reference evidence="2" key="1">
    <citation type="journal article" date="2021" name="Nat. Commun.">
        <title>Genetic determinants of endophytism in the Arabidopsis root mycobiome.</title>
        <authorList>
            <person name="Mesny F."/>
            <person name="Miyauchi S."/>
            <person name="Thiergart T."/>
            <person name="Pickel B."/>
            <person name="Atanasova L."/>
            <person name="Karlsson M."/>
            <person name="Huettel B."/>
            <person name="Barry K.W."/>
            <person name="Haridas S."/>
            <person name="Chen C."/>
            <person name="Bauer D."/>
            <person name="Andreopoulos W."/>
            <person name="Pangilinan J."/>
            <person name="LaButti K."/>
            <person name="Riley R."/>
            <person name="Lipzen A."/>
            <person name="Clum A."/>
            <person name="Drula E."/>
            <person name="Henrissat B."/>
            <person name="Kohler A."/>
            <person name="Grigoriev I.V."/>
            <person name="Martin F.M."/>
            <person name="Hacquard S."/>
        </authorList>
    </citation>
    <scope>NUCLEOTIDE SEQUENCE</scope>
    <source>
        <strain evidence="2">MPI-CAGE-AT-0016</strain>
    </source>
</reference>
<dbReference type="OrthoDB" id="5202852at2759"/>
<feature type="signal peptide" evidence="1">
    <location>
        <begin position="1"/>
        <end position="20"/>
    </location>
</feature>
<comment type="caution">
    <text evidence="2">The sequence shown here is derived from an EMBL/GenBank/DDBJ whole genome shotgun (WGS) entry which is preliminary data.</text>
</comment>
<dbReference type="Gene3D" id="2.60.20.10">
    <property type="entry name" value="Crystallins"/>
    <property type="match status" value="1"/>
</dbReference>
<gene>
    <name evidence="2" type="ORF">B0T11DRAFT_325730</name>
</gene>
<dbReference type="SUPFAM" id="SSF49695">
    <property type="entry name" value="gamma-Crystallin-like"/>
    <property type="match status" value="1"/>
</dbReference>
<dbReference type="Pfam" id="PF03995">
    <property type="entry name" value="Inhibitor_I36"/>
    <property type="match status" value="1"/>
</dbReference>